<dbReference type="PANTHER" id="PTHR35486">
    <property type="entry name" value="EXPRESSED PROTEIN"/>
    <property type="match status" value="1"/>
</dbReference>
<evidence type="ECO:0000313" key="2">
    <source>
        <dbReference type="EMBL" id="KAK2971971.1"/>
    </source>
</evidence>
<organism evidence="2 3">
    <name type="scientific">Escallonia rubra</name>
    <dbReference type="NCBI Taxonomy" id="112253"/>
    <lineage>
        <taxon>Eukaryota</taxon>
        <taxon>Viridiplantae</taxon>
        <taxon>Streptophyta</taxon>
        <taxon>Embryophyta</taxon>
        <taxon>Tracheophyta</taxon>
        <taxon>Spermatophyta</taxon>
        <taxon>Magnoliopsida</taxon>
        <taxon>eudicotyledons</taxon>
        <taxon>Gunneridae</taxon>
        <taxon>Pentapetalae</taxon>
        <taxon>asterids</taxon>
        <taxon>campanulids</taxon>
        <taxon>Escalloniales</taxon>
        <taxon>Escalloniaceae</taxon>
        <taxon>Escallonia</taxon>
    </lineage>
</organism>
<keyword evidence="3" id="KW-1185">Reference proteome</keyword>
<proteinExistence type="predicted"/>
<protein>
    <submittedName>
        <fullName evidence="2">Uncharacterized protein</fullName>
    </submittedName>
</protein>
<dbReference type="AlphaFoldDB" id="A0AA88U7V8"/>
<accession>A0AA88U7V8</accession>
<gene>
    <name evidence="2" type="ORF">RJ640_004991</name>
</gene>
<name>A0AA88U7V8_9ASTE</name>
<dbReference type="PANTHER" id="PTHR35486:SF1">
    <property type="entry name" value="OS02G0689500 PROTEIN"/>
    <property type="match status" value="1"/>
</dbReference>
<feature type="compositionally biased region" description="Polar residues" evidence="1">
    <location>
        <begin position="75"/>
        <end position="90"/>
    </location>
</feature>
<reference evidence="2" key="1">
    <citation type="submission" date="2022-12" db="EMBL/GenBank/DDBJ databases">
        <title>Draft genome assemblies for two species of Escallonia (Escalloniales).</title>
        <authorList>
            <person name="Chanderbali A."/>
            <person name="Dervinis C."/>
            <person name="Anghel I."/>
            <person name="Soltis D."/>
            <person name="Soltis P."/>
            <person name="Zapata F."/>
        </authorList>
    </citation>
    <scope>NUCLEOTIDE SEQUENCE</scope>
    <source>
        <strain evidence="2">UCBG92.1500</strain>
        <tissue evidence="2">Leaf</tissue>
    </source>
</reference>
<comment type="caution">
    <text evidence="2">The sequence shown here is derived from an EMBL/GenBank/DDBJ whole genome shotgun (WGS) entry which is preliminary data.</text>
</comment>
<dbReference type="Proteomes" id="UP001187471">
    <property type="component" value="Unassembled WGS sequence"/>
</dbReference>
<dbReference type="EMBL" id="JAVXUO010002540">
    <property type="protein sequence ID" value="KAK2971971.1"/>
    <property type="molecule type" value="Genomic_DNA"/>
</dbReference>
<evidence type="ECO:0000256" key="1">
    <source>
        <dbReference type="SAM" id="MobiDB-lite"/>
    </source>
</evidence>
<sequence length="149" mass="16498">MEPGNKDSCTASTSSSSWLSNLLADHRKKQSSLFSLDELAIVGGRRIYRSKDRGMSLARYSDDGEEEECIGGSNGYSSESSQGWKQMPTSTRMHRGLERLSLLAGSNASFVGETQFGVSAEWITSYGTGHVLQKQTFKKTWTFPKEMPQ</sequence>
<feature type="region of interest" description="Disordered" evidence="1">
    <location>
        <begin position="59"/>
        <end position="90"/>
    </location>
</feature>
<evidence type="ECO:0000313" key="3">
    <source>
        <dbReference type="Proteomes" id="UP001187471"/>
    </source>
</evidence>